<keyword evidence="9" id="KW-1015">Disulfide bond</keyword>
<evidence type="ECO:0000313" key="14">
    <source>
        <dbReference type="EMBL" id="CAH2982872.1"/>
    </source>
</evidence>
<keyword evidence="10" id="KW-0675">Receptor</keyword>
<dbReference type="Pfam" id="PF01130">
    <property type="entry name" value="CD36"/>
    <property type="match status" value="1"/>
</dbReference>
<keyword evidence="11" id="KW-0325">Glycoprotein</keyword>
<comment type="similarity">
    <text evidence="2">Belongs to the CD36 family.</text>
</comment>
<comment type="subcellular location">
    <subcellularLocation>
        <location evidence="1">Cell membrane</location>
        <topology evidence="1">Multi-pass membrane protein</topology>
    </subcellularLocation>
</comment>
<evidence type="ECO:0000256" key="8">
    <source>
        <dbReference type="ARBA" id="ARBA00023136"/>
    </source>
</evidence>
<dbReference type="PANTHER" id="PTHR11923">
    <property type="entry name" value="SCAVENGER RECEPTOR CLASS B TYPE-1 SR-B1"/>
    <property type="match status" value="1"/>
</dbReference>
<reference evidence="14" key="1">
    <citation type="submission" date="2021-12" db="EMBL/GenBank/DDBJ databases">
        <authorList>
            <person name="King R."/>
        </authorList>
    </citation>
    <scope>NUCLEOTIDE SEQUENCE</scope>
</reference>
<keyword evidence="5 13" id="KW-0812">Transmembrane</keyword>
<sequence>MQLPMHLKIGAGAAAAGVFGVLFGWVMFPAILKSQIKKEMALSKKTDTRAMWERIPFAMNFKVYMFNYTNPEEVQNGGIPIVKEIGPYHFDEWKEKVELEDSEENDTITYKKKDTFIFRPDLSGPGLTGEEIITMPHVVMISVATIVSKEKPKLTKTVGQAFNKIFEIQKDAFLRVKVLDILFRGFVVNCDQNDFGPKAVCTALKVEATNNIIIGPNKQYYFSIFGPRNGTIDPQTVTVKRGIKNIMDVGQVVALGGHPQIGLWRGKCDQFQGTDWTVFPPFLTEKDPLEVYFGDLCRNFRPWFQNKTNYHGIKTNRYVVNIGDLSNDPNLRCHCETDDTCPPKGLMSMKKCTNAPTFISLPHYLDSDPQLLTTVKGLNPDVNKHGIEIDFEPLSGTPMEAKLRVMFNMVLHQESQMELLRNLPNTMAPLFWMEEGLALDKDFVKMLKNQLFLPKKIVGALKWILVTIGIFGTAGSLIMHFKDDIMGMVGSSPGSSAKTKVNPETNQQKGISVIGGTQNLPKLDM</sequence>
<name>A0ABN8L666_CHISP</name>
<accession>A0ABN8L666</accession>
<evidence type="ECO:0000256" key="12">
    <source>
        <dbReference type="SAM" id="MobiDB-lite"/>
    </source>
</evidence>
<keyword evidence="3" id="KW-1003">Cell membrane</keyword>
<evidence type="ECO:0000313" key="15">
    <source>
        <dbReference type="Proteomes" id="UP001153292"/>
    </source>
</evidence>
<keyword evidence="7 13" id="KW-1133">Transmembrane helix</keyword>
<gene>
    <name evidence="14" type="ORF">CHILSU_LOCUS3240</name>
</gene>
<evidence type="ECO:0000256" key="13">
    <source>
        <dbReference type="SAM" id="Phobius"/>
    </source>
</evidence>
<evidence type="ECO:0000256" key="3">
    <source>
        <dbReference type="ARBA" id="ARBA00022475"/>
    </source>
</evidence>
<evidence type="ECO:0000256" key="9">
    <source>
        <dbReference type="ARBA" id="ARBA00023157"/>
    </source>
</evidence>
<dbReference type="Proteomes" id="UP001153292">
    <property type="component" value="Chromosome 16"/>
</dbReference>
<dbReference type="PANTHER" id="PTHR11923:SF69">
    <property type="entry name" value="SENSORY NEURON MEMBRANE PROTEIN 1"/>
    <property type="match status" value="1"/>
</dbReference>
<evidence type="ECO:0008006" key="16">
    <source>
        <dbReference type="Google" id="ProtNLM"/>
    </source>
</evidence>
<feature type="region of interest" description="Disordered" evidence="12">
    <location>
        <begin position="492"/>
        <end position="525"/>
    </location>
</feature>
<keyword evidence="6" id="KW-0552">Olfaction</keyword>
<evidence type="ECO:0000256" key="5">
    <source>
        <dbReference type="ARBA" id="ARBA00022692"/>
    </source>
</evidence>
<keyword evidence="15" id="KW-1185">Reference proteome</keyword>
<proteinExistence type="inferred from homology"/>
<dbReference type="EMBL" id="OU963909">
    <property type="protein sequence ID" value="CAH2982872.1"/>
    <property type="molecule type" value="Genomic_DNA"/>
</dbReference>
<feature type="transmembrane region" description="Helical" evidence="13">
    <location>
        <begin position="12"/>
        <end position="32"/>
    </location>
</feature>
<evidence type="ECO:0000256" key="4">
    <source>
        <dbReference type="ARBA" id="ARBA00022606"/>
    </source>
</evidence>
<keyword evidence="8 13" id="KW-0472">Membrane</keyword>
<protein>
    <recommendedName>
        <fullName evidence="16">Sensory neuron membrane protein 1</fullName>
    </recommendedName>
</protein>
<evidence type="ECO:0000256" key="2">
    <source>
        <dbReference type="ARBA" id="ARBA00010532"/>
    </source>
</evidence>
<organism evidence="14 15">
    <name type="scientific">Chilo suppressalis</name>
    <name type="common">Asiatic rice borer moth</name>
    <dbReference type="NCBI Taxonomy" id="168631"/>
    <lineage>
        <taxon>Eukaryota</taxon>
        <taxon>Metazoa</taxon>
        <taxon>Ecdysozoa</taxon>
        <taxon>Arthropoda</taxon>
        <taxon>Hexapoda</taxon>
        <taxon>Insecta</taxon>
        <taxon>Pterygota</taxon>
        <taxon>Neoptera</taxon>
        <taxon>Endopterygota</taxon>
        <taxon>Lepidoptera</taxon>
        <taxon>Glossata</taxon>
        <taxon>Ditrysia</taxon>
        <taxon>Pyraloidea</taxon>
        <taxon>Crambidae</taxon>
        <taxon>Crambinae</taxon>
        <taxon>Chilo</taxon>
    </lineage>
</organism>
<keyword evidence="4" id="KW-0716">Sensory transduction</keyword>
<evidence type="ECO:0000256" key="1">
    <source>
        <dbReference type="ARBA" id="ARBA00004651"/>
    </source>
</evidence>
<evidence type="ECO:0000256" key="10">
    <source>
        <dbReference type="ARBA" id="ARBA00023170"/>
    </source>
</evidence>
<dbReference type="PRINTS" id="PR01609">
    <property type="entry name" value="CD36FAMILY"/>
</dbReference>
<feature type="transmembrane region" description="Helical" evidence="13">
    <location>
        <begin position="460"/>
        <end position="481"/>
    </location>
</feature>
<dbReference type="InterPro" id="IPR002159">
    <property type="entry name" value="CD36_fam"/>
</dbReference>
<evidence type="ECO:0000256" key="6">
    <source>
        <dbReference type="ARBA" id="ARBA00022725"/>
    </source>
</evidence>
<evidence type="ECO:0000256" key="11">
    <source>
        <dbReference type="ARBA" id="ARBA00023180"/>
    </source>
</evidence>
<evidence type="ECO:0000256" key="7">
    <source>
        <dbReference type="ARBA" id="ARBA00022989"/>
    </source>
</evidence>